<keyword evidence="3" id="KW-0808">Transferase</keyword>
<dbReference type="Gene3D" id="3.40.50.300">
    <property type="entry name" value="P-loop containing nucleotide triphosphate hydrolases"/>
    <property type="match status" value="1"/>
</dbReference>
<dbReference type="PANTHER" id="PTHR32309:SF13">
    <property type="entry name" value="FERRIC ENTEROBACTIN TRANSPORT PROTEIN FEPE"/>
    <property type="match status" value="1"/>
</dbReference>
<dbReference type="STRING" id="465721.ACG33_10185"/>
<feature type="domain" description="AAA" evidence="9">
    <location>
        <begin position="63"/>
        <end position="206"/>
    </location>
</feature>
<evidence type="ECO:0000256" key="2">
    <source>
        <dbReference type="ARBA" id="ARBA00011903"/>
    </source>
</evidence>
<evidence type="ECO:0000256" key="3">
    <source>
        <dbReference type="ARBA" id="ARBA00022679"/>
    </source>
</evidence>
<protein>
    <recommendedName>
        <fullName evidence="2">non-specific protein-tyrosine kinase</fullName>
        <ecNumber evidence="2">2.7.10.2</ecNumber>
    </recommendedName>
</protein>
<keyword evidence="11" id="KW-1185">Reference proteome</keyword>
<evidence type="ECO:0000256" key="4">
    <source>
        <dbReference type="ARBA" id="ARBA00022741"/>
    </source>
</evidence>
<accession>A0A127FAL1</accession>
<evidence type="ECO:0000259" key="9">
    <source>
        <dbReference type="Pfam" id="PF13614"/>
    </source>
</evidence>
<dbReference type="PATRIC" id="fig|465721.4.peg.2167"/>
<evidence type="ECO:0000256" key="6">
    <source>
        <dbReference type="ARBA" id="ARBA00022840"/>
    </source>
</evidence>
<dbReference type="Pfam" id="PF13614">
    <property type="entry name" value="AAA_31"/>
    <property type="match status" value="1"/>
</dbReference>
<evidence type="ECO:0000256" key="5">
    <source>
        <dbReference type="ARBA" id="ARBA00022777"/>
    </source>
</evidence>
<dbReference type="KEGG" id="sdf:ACG33_10185"/>
<keyword evidence="5" id="KW-0418">Kinase</keyword>
<keyword evidence="6" id="KW-0067">ATP-binding</keyword>
<name>A0A127FAL1_STEDE</name>
<dbReference type="GO" id="GO:0004713">
    <property type="term" value="F:protein tyrosine kinase activity"/>
    <property type="evidence" value="ECO:0007669"/>
    <property type="project" value="TreeGrafter"/>
</dbReference>
<evidence type="ECO:0000313" key="10">
    <source>
        <dbReference type="EMBL" id="AMN47463.1"/>
    </source>
</evidence>
<reference evidence="10 11" key="1">
    <citation type="submission" date="2015-06" db="EMBL/GenBank/DDBJ databases">
        <title>A Comprehensive Approach to Explore the Metabolic and Phylogenetic Diversity of Bacterial Steroid Degradation in the Environment: Testosterone as an Example.</title>
        <authorList>
            <person name="Yang F.-C."/>
            <person name="Chen Y.-L."/>
            <person name="Yu C.-P."/>
            <person name="Tang S.-L."/>
            <person name="Wang P.-H."/>
            <person name="Ismail W."/>
            <person name="Wang C.-H."/>
            <person name="Yang C.-Y."/>
            <person name="Chiang Y.-R."/>
        </authorList>
    </citation>
    <scope>NUCLEOTIDE SEQUENCE [LARGE SCALE GENOMIC DNA]</scope>
    <source>
        <strain evidence="10 11">DSM 18526</strain>
    </source>
</reference>
<evidence type="ECO:0000256" key="8">
    <source>
        <dbReference type="ARBA" id="ARBA00051245"/>
    </source>
</evidence>
<dbReference type="PANTHER" id="PTHR32309">
    <property type="entry name" value="TYROSINE-PROTEIN KINASE"/>
    <property type="match status" value="1"/>
</dbReference>
<proteinExistence type="inferred from homology"/>
<dbReference type="InterPro" id="IPR050445">
    <property type="entry name" value="Bact_polysacc_biosynth/exp"/>
</dbReference>
<organism evidence="10 11">
    <name type="scientific">Steroidobacter denitrificans</name>
    <dbReference type="NCBI Taxonomy" id="465721"/>
    <lineage>
        <taxon>Bacteria</taxon>
        <taxon>Pseudomonadati</taxon>
        <taxon>Pseudomonadota</taxon>
        <taxon>Gammaproteobacteria</taxon>
        <taxon>Steroidobacterales</taxon>
        <taxon>Steroidobacteraceae</taxon>
        <taxon>Steroidobacter</taxon>
    </lineage>
</organism>
<dbReference type="GO" id="GO:0005886">
    <property type="term" value="C:plasma membrane"/>
    <property type="evidence" value="ECO:0007669"/>
    <property type="project" value="TreeGrafter"/>
</dbReference>
<dbReference type="EC" id="2.7.10.2" evidence="2"/>
<evidence type="ECO:0000313" key="11">
    <source>
        <dbReference type="Proteomes" id="UP000070250"/>
    </source>
</evidence>
<dbReference type="AlphaFoldDB" id="A0A127FAL1"/>
<dbReference type="InterPro" id="IPR027417">
    <property type="entry name" value="P-loop_NTPase"/>
</dbReference>
<dbReference type="Proteomes" id="UP000070250">
    <property type="component" value="Chromosome"/>
</dbReference>
<comment type="similarity">
    <text evidence="1">Belongs to the CpsD/CapB family.</text>
</comment>
<dbReference type="SUPFAM" id="SSF52540">
    <property type="entry name" value="P-loop containing nucleoside triphosphate hydrolases"/>
    <property type="match status" value="1"/>
</dbReference>
<sequence length="253" mass="27359">MAERTRMRSDRVVKIDRQALRSQGLLPPEHQERTLADQYRQIKRPLIANAIGRGGAEKLPRGQLIMVASAMPGEGKTFTSVNLALSLALEKDLSVLLIDADAPKPHLNRALGVAGEPGLLELLRDESLDPETLIIPTDVPTLAMLPIGTSSETTTELLASHRMEEIMKQLAGNNPRRIIVIDSPPLLLTSESRVLAEVAGQVVLVVRANCTPQQSVLDAISHLGEDKSIGLLLNQSTDAASAGYYYGYGDSKT</sequence>
<keyword evidence="7" id="KW-0829">Tyrosine-protein kinase</keyword>
<keyword evidence="4" id="KW-0547">Nucleotide-binding</keyword>
<evidence type="ECO:0000256" key="1">
    <source>
        <dbReference type="ARBA" id="ARBA00007316"/>
    </source>
</evidence>
<dbReference type="EMBL" id="CP011971">
    <property type="protein sequence ID" value="AMN47463.1"/>
    <property type="molecule type" value="Genomic_DNA"/>
</dbReference>
<gene>
    <name evidence="10" type="ORF">ACG33_10185</name>
</gene>
<dbReference type="InterPro" id="IPR025669">
    <property type="entry name" value="AAA_dom"/>
</dbReference>
<dbReference type="InterPro" id="IPR005702">
    <property type="entry name" value="Wzc-like_C"/>
</dbReference>
<dbReference type="CDD" id="cd05387">
    <property type="entry name" value="BY-kinase"/>
    <property type="match status" value="1"/>
</dbReference>
<evidence type="ECO:0000256" key="7">
    <source>
        <dbReference type="ARBA" id="ARBA00023137"/>
    </source>
</evidence>
<comment type="catalytic activity">
    <reaction evidence="8">
        <text>L-tyrosyl-[protein] + ATP = O-phospho-L-tyrosyl-[protein] + ADP + H(+)</text>
        <dbReference type="Rhea" id="RHEA:10596"/>
        <dbReference type="Rhea" id="RHEA-COMP:10136"/>
        <dbReference type="Rhea" id="RHEA-COMP:20101"/>
        <dbReference type="ChEBI" id="CHEBI:15378"/>
        <dbReference type="ChEBI" id="CHEBI:30616"/>
        <dbReference type="ChEBI" id="CHEBI:46858"/>
        <dbReference type="ChEBI" id="CHEBI:61978"/>
        <dbReference type="ChEBI" id="CHEBI:456216"/>
        <dbReference type="EC" id="2.7.10.2"/>
    </reaction>
</comment>